<gene>
    <name evidence="10" type="ORF">EDS130_LOCUS39587</name>
    <name evidence="11" type="ORF">XAT740_LOCUS48172</name>
</gene>
<dbReference type="EC" id="4.2.1.1" evidence="3 8"/>
<dbReference type="InterPro" id="IPR036398">
    <property type="entry name" value="CA_dom_sf"/>
</dbReference>
<feature type="domain" description="Alpha-carbonic anhydrase" evidence="9">
    <location>
        <begin position="9"/>
        <end position="252"/>
    </location>
</feature>
<keyword evidence="5 8" id="KW-0862">Zinc</keyword>
<protein>
    <recommendedName>
        <fullName evidence="3 8">Carbonic anhydrase</fullName>
        <ecNumber evidence="3 8">4.2.1.1</ecNumber>
    </recommendedName>
</protein>
<dbReference type="GO" id="GO:0008270">
    <property type="term" value="F:zinc ion binding"/>
    <property type="evidence" value="ECO:0007669"/>
    <property type="project" value="UniProtKB-UniRule"/>
</dbReference>
<dbReference type="InterPro" id="IPR018338">
    <property type="entry name" value="Carbonic_anhydrase_a-class_CS"/>
</dbReference>
<dbReference type="SUPFAM" id="SSF51069">
    <property type="entry name" value="Carbonic anhydrase"/>
    <property type="match status" value="1"/>
</dbReference>
<comment type="function">
    <text evidence="1 8">Reversible hydration of carbon dioxide.</text>
</comment>
<comment type="catalytic activity">
    <reaction evidence="7 8">
        <text>hydrogencarbonate + H(+) = CO2 + H2O</text>
        <dbReference type="Rhea" id="RHEA:10748"/>
        <dbReference type="ChEBI" id="CHEBI:15377"/>
        <dbReference type="ChEBI" id="CHEBI:15378"/>
        <dbReference type="ChEBI" id="CHEBI:16526"/>
        <dbReference type="ChEBI" id="CHEBI:17544"/>
        <dbReference type="EC" id="4.2.1.1"/>
    </reaction>
</comment>
<proteinExistence type="inferred from homology"/>
<dbReference type="GO" id="GO:0005886">
    <property type="term" value="C:plasma membrane"/>
    <property type="evidence" value="ECO:0007669"/>
    <property type="project" value="TreeGrafter"/>
</dbReference>
<dbReference type="InterPro" id="IPR001148">
    <property type="entry name" value="CA_dom"/>
</dbReference>
<evidence type="ECO:0000256" key="3">
    <source>
        <dbReference type="ARBA" id="ARBA00012925"/>
    </source>
</evidence>
<comment type="caution">
    <text evidence="11">The sequence shown here is derived from an EMBL/GenBank/DDBJ whole genome shotgun (WGS) entry which is preliminary data.</text>
</comment>
<evidence type="ECO:0000313" key="12">
    <source>
        <dbReference type="Proteomes" id="UP000663828"/>
    </source>
</evidence>
<dbReference type="SMART" id="SM01057">
    <property type="entry name" value="Carb_anhydrase"/>
    <property type="match status" value="1"/>
</dbReference>
<evidence type="ECO:0000256" key="5">
    <source>
        <dbReference type="ARBA" id="ARBA00022833"/>
    </source>
</evidence>
<dbReference type="Proteomes" id="UP000663852">
    <property type="component" value="Unassembled WGS sequence"/>
</dbReference>
<dbReference type="Pfam" id="PF00194">
    <property type="entry name" value="Carb_anhydrase"/>
    <property type="match status" value="1"/>
</dbReference>
<evidence type="ECO:0000256" key="4">
    <source>
        <dbReference type="ARBA" id="ARBA00022723"/>
    </source>
</evidence>
<evidence type="ECO:0000256" key="1">
    <source>
        <dbReference type="ARBA" id="ARBA00002904"/>
    </source>
</evidence>
<reference evidence="11" key="1">
    <citation type="submission" date="2021-02" db="EMBL/GenBank/DDBJ databases">
        <authorList>
            <person name="Nowell W R."/>
        </authorList>
    </citation>
    <scope>NUCLEOTIDE SEQUENCE</scope>
</reference>
<dbReference type="CDD" id="cd00326">
    <property type="entry name" value="alpha_CA"/>
    <property type="match status" value="1"/>
</dbReference>
<evidence type="ECO:0000256" key="6">
    <source>
        <dbReference type="ARBA" id="ARBA00023239"/>
    </source>
</evidence>
<keyword evidence="4 8" id="KW-0479">Metal-binding</keyword>
<dbReference type="Gene3D" id="3.10.200.10">
    <property type="entry name" value="Alpha carbonic anhydrase"/>
    <property type="match status" value="1"/>
</dbReference>
<evidence type="ECO:0000256" key="7">
    <source>
        <dbReference type="ARBA" id="ARBA00048348"/>
    </source>
</evidence>
<evidence type="ECO:0000313" key="11">
    <source>
        <dbReference type="EMBL" id="CAF1605034.1"/>
    </source>
</evidence>
<comment type="cofactor">
    <cofactor evidence="8">
        <name>Zn(2+)</name>
        <dbReference type="ChEBI" id="CHEBI:29105"/>
    </cofactor>
</comment>
<dbReference type="PANTHER" id="PTHR18952:SF265">
    <property type="entry name" value="CARBONIC ANHYDRASE"/>
    <property type="match status" value="1"/>
</dbReference>
<dbReference type="PROSITE" id="PS00162">
    <property type="entry name" value="ALPHA_CA_1"/>
    <property type="match status" value="1"/>
</dbReference>
<sequence>MACSEESNEYWSYDDPSEWPKHFPCAGGSSQSPIDINSNDAVFDSYPLFTFSSKYNSNELFTLTNNGHQVAATLTQRTYGQSDDDLWFTGGGLTGQFFFVNFHLHWGRNDRHGSEHEIDGERFPAEAHFVFKNRQNNQLAVFAFHFVIADQWDEENTEWEKYADAASELVNVNDTMNCSFNLSRLMKANEREYFRYMGSLTTPPCSENVIWTVFIDKIPIVEESLNELRQNLMKKVYRPVQPINDRTVYRNYVN</sequence>
<evidence type="ECO:0000259" key="9">
    <source>
        <dbReference type="PROSITE" id="PS51144"/>
    </source>
</evidence>
<organism evidence="11 12">
    <name type="scientific">Adineta ricciae</name>
    <name type="common">Rotifer</name>
    <dbReference type="NCBI Taxonomy" id="249248"/>
    <lineage>
        <taxon>Eukaryota</taxon>
        <taxon>Metazoa</taxon>
        <taxon>Spiralia</taxon>
        <taxon>Gnathifera</taxon>
        <taxon>Rotifera</taxon>
        <taxon>Eurotatoria</taxon>
        <taxon>Bdelloidea</taxon>
        <taxon>Adinetida</taxon>
        <taxon>Adinetidae</taxon>
        <taxon>Adineta</taxon>
    </lineage>
</organism>
<evidence type="ECO:0000256" key="8">
    <source>
        <dbReference type="RuleBase" id="RU367011"/>
    </source>
</evidence>
<dbReference type="GO" id="GO:0004089">
    <property type="term" value="F:carbonate dehydratase activity"/>
    <property type="evidence" value="ECO:0007669"/>
    <property type="project" value="UniProtKB-UniRule"/>
</dbReference>
<dbReference type="Proteomes" id="UP000663828">
    <property type="component" value="Unassembled WGS sequence"/>
</dbReference>
<dbReference type="OrthoDB" id="429145at2759"/>
<dbReference type="EMBL" id="CAJNOR010006855">
    <property type="protein sequence ID" value="CAF1605034.1"/>
    <property type="molecule type" value="Genomic_DNA"/>
</dbReference>
<dbReference type="AlphaFoldDB" id="A0A816BA46"/>
<keyword evidence="12" id="KW-1185">Reference proteome</keyword>
<dbReference type="InterPro" id="IPR023561">
    <property type="entry name" value="Carbonic_anhydrase_a-class"/>
</dbReference>
<name>A0A816BA46_ADIRI</name>
<dbReference type="PANTHER" id="PTHR18952">
    <property type="entry name" value="CARBONIC ANHYDRASE"/>
    <property type="match status" value="1"/>
</dbReference>
<keyword evidence="6 8" id="KW-0456">Lyase</keyword>
<dbReference type="PROSITE" id="PS51144">
    <property type="entry name" value="ALPHA_CA_2"/>
    <property type="match status" value="1"/>
</dbReference>
<comment type="similarity">
    <text evidence="2 8">Belongs to the alpha-carbonic anhydrase family.</text>
</comment>
<evidence type="ECO:0000313" key="10">
    <source>
        <dbReference type="EMBL" id="CAF1452099.1"/>
    </source>
</evidence>
<evidence type="ECO:0000256" key="2">
    <source>
        <dbReference type="ARBA" id="ARBA00010718"/>
    </source>
</evidence>
<accession>A0A816BA46</accession>
<dbReference type="EMBL" id="CAJNOJ010000448">
    <property type="protein sequence ID" value="CAF1452099.1"/>
    <property type="molecule type" value="Genomic_DNA"/>
</dbReference>